<feature type="coiled-coil region" evidence="1">
    <location>
        <begin position="33"/>
        <end position="95"/>
    </location>
</feature>
<dbReference type="Pfam" id="PF03245">
    <property type="entry name" value="Phage_lysis"/>
    <property type="match status" value="1"/>
</dbReference>
<evidence type="ECO:0000313" key="3">
    <source>
        <dbReference type="EMBL" id="MBT2920155.1"/>
    </source>
</evidence>
<dbReference type="RefSeq" id="WP_064626787.1">
    <property type="nucleotide sequence ID" value="NZ_JAHGUI010000071.1"/>
</dbReference>
<reference evidence="3 4" key="1">
    <citation type="journal article" date="2017" name="J. Fish Dis.">
        <title>Comparative assessment of Vibrio virulence in marine fish larvae.</title>
        <authorList>
            <person name="Ronneseth A."/>
            <person name="Castillo D."/>
            <person name="D'Alvise P."/>
            <person name="Tonnesen O."/>
            <person name="Haugland G."/>
            <person name="Grotkjaer T."/>
            <person name="Engell-Sorensen K."/>
            <person name="Norremark L."/>
            <person name="Bergh O."/>
            <person name="Wergeland H.I."/>
            <person name="Gram L."/>
        </authorList>
    </citation>
    <scope>NUCLEOTIDE SEQUENCE [LARGE SCALE GENOMIC DNA]</scope>
    <source>
        <strain evidence="3 4">90-11-286</strain>
    </source>
</reference>
<evidence type="ECO:0000256" key="2">
    <source>
        <dbReference type="SAM" id="Phobius"/>
    </source>
</evidence>
<evidence type="ECO:0000313" key="4">
    <source>
        <dbReference type="Proteomes" id="UP000078309"/>
    </source>
</evidence>
<dbReference type="EMBL" id="JAHGUI010000071">
    <property type="protein sequence ID" value="MBT2920155.1"/>
    <property type="molecule type" value="Genomic_DNA"/>
</dbReference>
<organism evidence="3 4">
    <name type="scientific">Vibrio anguillarum</name>
    <name type="common">Listonella anguillarum</name>
    <dbReference type="NCBI Taxonomy" id="55601"/>
    <lineage>
        <taxon>Bacteria</taxon>
        <taxon>Pseudomonadati</taxon>
        <taxon>Pseudomonadota</taxon>
        <taxon>Gammaproteobacteria</taxon>
        <taxon>Vibrionales</taxon>
        <taxon>Vibrionaceae</taxon>
        <taxon>Vibrio</taxon>
    </lineage>
</organism>
<dbReference type="InterPro" id="IPR004929">
    <property type="entry name" value="I-spanin"/>
</dbReference>
<keyword evidence="2" id="KW-0472">Membrane</keyword>
<evidence type="ECO:0000256" key="1">
    <source>
        <dbReference type="SAM" id="Coils"/>
    </source>
</evidence>
<accession>A0ABD4QY20</accession>
<proteinExistence type="predicted"/>
<keyword evidence="2" id="KW-1133">Transmembrane helix</keyword>
<protein>
    <submittedName>
        <fullName evidence="3">Lysis protein</fullName>
    </submittedName>
</protein>
<dbReference type="AlphaFoldDB" id="A0ABD4QY20"/>
<sequence>MSISAYWKMIVAGVITIVIIALFSLYSVEKANRKAVQAKLDETTEERDSLVELNNRQIAKIQSFNELSIKHAEEAANAKKEIDSLRADVRNGAKRVFIKASCPEPVPKVDSARSVGDAGAAEVERAVAEDILDLREMNAKAIRQIHYLQGYIRTQCSLASHSD</sequence>
<feature type="transmembrane region" description="Helical" evidence="2">
    <location>
        <begin position="6"/>
        <end position="28"/>
    </location>
</feature>
<dbReference type="Proteomes" id="UP000078309">
    <property type="component" value="Unassembled WGS sequence"/>
</dbReference>
<gene>
    <name evidence="3" type="ORF">PL14_15880</name>
</gene>
<keyword evidence="1" id="KW-0175">Coiled coil</keyword>
<name>A0ABD4QY20_VIBAN</name>
<keyword evidence="2" id="KW-0812">Transmembrane</keyword>
<comment type="caution">
    <text evidence="3">The sequence shown here is derived from an EMBL/GenBank/DDBJ whole genome shotgun (WGS) entry which is preliminary data.</text>
</comment>